<keyword evidence="3" id="KW-1185">Reference proteome</keyword>
<dbReference type="CDD" id="cd00338">
    <property type="entry name" value="Ser_Recombinase"/>
    <property type="match status" value="1"/>
</dbReference>
<dbReference type="InterPro" id="IPR036162">
    <property type="entry name" value="Resolvase-like_N_sf"/>
</dbReference>
<dbReference type="Proteomes" id="UP001240236">
    <property type="component" value="Unassembled WGS sequence"/>
</dbReference>
<dbReference type="Gene3D" id="3.40.50.1390">
    <property type="entry name" value="Resolvase, N-terminal catalytic domain"/>
    <property type="match status" value="1"/>
</dbReference>
<accession>A0AAE3VT94</accession>
<dbReference type="Pfam" id="PF07508">
    <property type="entry name" value="Recombinase"/>
    <property type="match status" value="1"/>
</dbReference>
<dbReference type="GO" id="GO:0003677">
    <property type="term" value="F:DNA binding"/>
    <property type="evidence" value="ECO:0007669"/>
    <property type="project" value="InterPro"/>
</dbReference>
<evidence type="ECO:0000259" key="1">
    <source>
        <dbReference type="PROSITE" id="PS51737"/>
    </source>
</evidence>
<protein>
    <submittedName>
        <fullName evidence="2">DNA invertase Pin-like site-specific DNA recombinase</fullName>
    </submittedName>
</protein>
<dbReference type="InterPro" id="IPR006119">
    <property type="entry name" value="Resolv_N"/>
</dbReference>
<dbReference type="PANTHER" id="PTHR30461">
    <property type="entry name" value="DNA-INVERTASE FROM LAMBDOID PROPHAGE"/>
    <property type="match status" value="1"/>
</dbReference>
<evidence type="ECO:0000313" key="3">
    <source>
        <dbReference type="Proteomes" id="UP001240236"/>
    </source>
</evidence>
<dbReference type="Gene3D" id="3.90.1750.20">
    <property type="entry name" value="Putative Large Serine Recombinase, Chain B, Domain 2"/>
    <property type="match status" value="1"/>
</dbReference>
<sequence>MAERDVLVRHLQRDRVHVEAGERVVAGLAQVAAVEQVEDAQIQEERVVGLPGGTLIIPVAFRVQFGVPAMRPVVDDEYEWGNYARLSDNKNSTAGSAKRQNRLNRKAIEKIGGNEGTSKIDDDMSAYDKSSKFKPRPGYYALLDWIAEKPGRRGIVAWHTDRLWRTPREFEDFLDVALKVKPLVYIEQSGYLDLETADGRAEARAKVNRARYESEHRSDRVKVGVRELAELGGINGGGTRPYGYNRVIAELGHRRVIVREEINEEEAAVIRHCKDLLLKDGKSMQQVHRWVVGAGHLTVKGNVFTRVRLQKILSSARIAGLREHLGEVTSEAVWPKIIEPEEHQQLRSLLAMKPAAPSSGGRRKYWASGFVFCSDCVVRGIPMSAYKKQERLRWRCDPNNGGCNGRFVGLEEVQAMIGMFVVSMLQNPATARLLAEREAASASRTASIMDRITSLEGRAAVLAGTLDGADDGDVPEVVSLLRGVRRRITEAREELAAVAGVESLREPLPDLAERWLRGDLDVLEQTELCGLFVDKVVIGPGRRSPKFDPERVTIHPRRLD</sequence>
<comment type="caution">
    <text evidence="2">The sequence shown here is derived from an EMBL/GenBank/DDBJ whole genome shotgun (WGS) entry which is preliminary data.</text>
</comment>
<gene>
    <name evidence="2" type="ORF">J2S42_000095</name>
</gene>
<dbReference type="InterPro" id="IPR050639">
    <property type="entry name" value="SSR_resolvase"/>
</dbReference>
<feature type="domain" description="Recombinase" evidence="1">
    <location>
        <begin position="241"/>
        <end position="356"/>
    </location>
</feature>
<dbReference type="RefSeq" id="WP_307234053.1">
    <property type="nucleotide sequence ID" value="NZ_JAUSUZ010000001.1"/>
</dbReference>
<dbReference type="PROSITE" id="PS51737">
    <property type="entry name" value="RECOMBINASE_DNA_BIND"/>
    <property type="match status" value="1"/>
</dbReference>
<name>A0AAE3VT94_9ACTN</name>
<dbReference type="InterPro" id="IPR011109">
    <property type="entry name" value="DNA_bind_recombinase_dom"/>
</dbReference>
<dbReference type="Pfam" id="PF00239">
    <property type="entry name" value="Resolvase"/>
    <property type="match status" value="1"/>
</dbReference>
<evidence type="ECO:0000313" key="2">
    <source>
        <dbReference type="EMBL" id="MDQ0363426.1"/>
    </source>
</evidence>
<dbReference type="EMBL" id="JAUSUZ010000001">
    <property type="protein sequence ID" value="MDQ0363426.1"/>
    <property type="molecule type" value="Genomic_DNA"/>
</dbReference>
<dbReference type="GO" id="GO:0000150">
    <property type="term" value="F:DNA strand exchange activity"/>
    <property type="evidence" value="ECO:0007669"/>
    <property type="project" value="InterPro"/>
</dbReference>
<reference evidence="2 3" key="1">
    <citation type="submission" date="2023-07" db="EMBL/GenBank/DDBJ databases">
        <title>Sequencing the genomes of 1000 actinobacteria strains.</title>
        <authorList>
            <person name="Klenk H.-P."/>
        </authorList>
    </citation>
    <scope>NUCLEOTIDE SEQUENCE [LARGE SCALE GENOMIC DNA]</scope>
    <source>
        <strain evidence="2 3">DSM 44709</strain>
    </source>
</reference>
<dbReference type="SMART" id="SM00857">
    <property type="entry name" value="Resolvase"/>
    <property type="match status" value="1"/>
</dbReference>
<dbReference type="AlphaFoldDB" id="A0AAE3VT94"/>
<dbReference type="SUPFAM" id="SSF53041">
    <property type="entry name" value="Resolvase-like"/>
    <property type="match status" value="1"/>
</dbReference>
<dbReference type="InterPro" id="IPR038109">
    <property type="entry name" value="DNA_bind_recomb_sf"/>
</dbReference>
<proteinExistence type="predicted"/>
<organism evidence="2 3">
    <name type="scientific">Catenuloplanes indicus</name>
    <dbReference type="NCBI Taxonomy" id="137267"/>
    <lineage>
        <taxon>Bacteria</taxon>
        <taxon>Bacillati</taxon>
        <taxon>Actinomycetota</taxon>
        <taxon>Actinomycetes</taxon>
        <taxon>Micromonosporales</taxon>
        <taxon>Micromonosporaceae</taxon>
        <taxon>Catenuloplanes</taxon>
    </lineage>
</organism>
<dbReference type="PANTHER" id="PTHR30461:SF23">
    <property type="entry name" value="DNA RECOMBINASE-RELATED"/>
    <property type="match status" value="1"/>
</dbReference>